<dbReference type="InterPro" id="IPR001736">
    <property type="entry name" value="PLipase_D/transphosphatidylase"/>
</dbReference>
<name>A0A1H4C695_9GAMM</name>
<dbReference type="CDD" id="cd09159">
    <property type="entry name" value="PLDc_ybhO_like_2"/>
    <property type="match status" value="1"/>
</dbReference>
<dbReference type="PROSITE" id="PS50035">
    <property type="entry name" value="PLD"/>
    <property type="match status" value="1"/>
</dbReference>
<dbReference type="Pfam" id="PF13091">
    <property type="entry name" value="PLDc_2"/>
    <property type="match status" value="2"/>
</dbReference>
<dbReference type="RefSeq" id="WP_091825054.1">
    <property type="nucleotide sequence ID" value="NZ_FNRJ01000004.1"/>
</dbReference>
<dbReference type="PANTHER" id="PTHR21248">
    <property type="entry name" value="CARDIOLIPIN SYNTHASE"/>
    <property type="match status" value="1"/>
</dbReference>
<dbReference type="CDD" id="cd09110">
    <property type="entry name" value="PLDc_CLS_1"/>
    <property type="match status" value="1"/>
</dbReference>
<organism evidence="2 3">
    <name type="scientific">Marinobacterium iners DSM 11526</name>
    <dbReference type="NCBI Taxonomy" id="1122198"/>
    <lineage>
        <taxon>Bacteria</taxon>
        <taxon>Pseudomonadati</taxon>
        <taxon>Pseudomonadota</taxon>
        <taxon>Gammaproteobacteria</taxon>
        <taxon>Oceanospirillales</taxon>
        <taxon>Oceanospirillaceae</taxon>
        <taxon>Marinobacterium</taxon>
    </lineage>
</organism>
<proteinExistence type="predicted"/>
<dbReference type="GO" id="GO:0016020">
    <property type="term" value="C:membrane"/>
    <property type="evidence" value="ECO:0007669"/>
    <property type="project" value="TreeGrafter"/>
</dbReference>
<dbReference type="STRING" id="1122198.SAMN02745729_104203"/>
<dbReference type="EMBL" id="FNRJ01000004">
    <property type="protein sequence ID" value="SEA55965.1"/>
    <property type="molecule type" value="Genomic_DNA"/>
</dbReference>
<dbReference type="PANTHER" id="PTHR21248:SF23">
    <property type="entry name" value="CARDIOLIPIN SYNTHASE B"/>
    <property type="match status" value="1"/>
</dbReference>
<evidence type="ECO:0000259" key="1">
    <source>
        <dbReference type="PROSITE" id="PS50035"/>
    </source>
</evidence>
<sequence>MRQRFEWRGGNRVSLMVDGECFFPQMLEAIEQAHSSLRLEFYMVSSGKILDRFIQALTDAVLRGVDVRLLIDGFGGRHLARADRERLRAGGVQLVLYNPLQLSKWTRNFARDHRKLLLVDEHKAFIGGAGLADEYWLSQRTGCPWHEIMCEVQGPVVEDLACLYNRLWLRCSGQALSPPSAQPEVGDARMRVTTVQGLYQQDIKVAFLNQVNGARHRVWLETAYFLPSLSIRTALRRAARRGVDVRMIVAGPYTDQFWVYHASKRYYRRLLNAGVRIYEYQPRFLHAKVGLVDDWVSLGSCNLDHWNLRWNLEANIEVENPELTAQVEQLINVDMEQCHEVTAEEWSRRPWYRKAKELVWALLSQLVLKIR</sequence>
<dbReference type="SMART" id="SM00155">
    <property type="entry name" value="PLDc"/>
    <property type="match status" value="2"/>
</dbReference>
<dbReference type="Gene3D" id="3.30.870.10">
    <property type="entry name" value="Endonuclease Chain A"/>
    <property type="match status" value="2"/>
</dbReference>
<dbReference type="GO" id="GO:0032049">
    <property type="term" value="P:cardiolipin biosynthetic process"/>
    <property type="evidence" value="ECO:0007669"/>
    <property type="project" value="UniProtKB-ARBA"/>
</dbReference>
<evidence type="ECO:0000313" key="3">
    <source>
        <dbReference type="Proteomes" id="UP000242469"/>
    </source>
</evidence>
<dbReference type="AlphaFoldDB" id="A0A1H4C695"/>
<dbReference type="InterPro" id="IPR025202">
    <property type="entry name" value="PLD-like_dom"/>
</dbReference>
<reference evidence="3" key="1">
    <citation type="submission" date="2016-10" db="EMBL/GenBank/DDBJ databases">
        <authorList>
            <person name="Varghese N."/>
            <person name="Submissions S."/>
        </authorList>
    </citation>
    <scope>NUCLEOTIDE SEQUENCE [LARGE SCALE GENOMIC DNA]</scope>
    <source>
        <strain evidence="3">DSM 11526</strain>
    </source>
</reference>
<dbReference type="Proteomes" id="UP000242469">
    <property type="component" value="Unassembled WGS sequence"/>
</dbReference>
<accession>A0A1H4C695</accession>
<dbReference type="GO" id="GO:0008808">
    <property type="term" value="F:cardiolipin synthase activity"/>
    <property type="evidence" value="ECO:0007669"/>
    <property type="project" value="TreeGrafter"/>
</dbReference>
<feature type="domain" description="PLD phosphodiesterase" evidence="1">
    <location>
        <begin position="108"/>
        <end position="135"/>
    </location>
</feature>
<protein>
    <submittedName>
        <fullName evidence="2">Phosphatidylserine/phosphatidylglycerophosphate/cardiolipin synthase</fullName>
    </submittedName>
</protein>
<gene>
    <name evidence="2" type="ORF">SAMN02745729_104203</name>
</gene>
<dbReference type="SUPFAM" id="SSF56024">
    <property type="entry name" value="Phospholipase D/nuclease"/>
    <property type="match status" value="2"/>
</dbReference>
<keyword evidence="3" id="KW-1185">Reference proteome</keyword>
<dbReference type="OrthoDB" id="9762009at2"/>
<evidence type="ECO:0000313" key="2">
    <source>
        <dbReference type="EMBL" id="SEA55965.1"/>
    </source>
</evidence>